<evidence type="ECO:0000313" key="10">
    <source>
        <dbReference type="EMBL" id="GKU98210.1"/>
    </source>
</evidence>
<keyword evidence="4" id="KW-0995">Kinetochore</keyword>
<dbReference type="Pfam" id="PF08311">
    <property type="entry name" value="Mad3_BUB1_I"/>
    <property type="match status" value="1"/>
</dbReference>
<feature type="region of interest" description="Disordered" evidence="8">
    <location>
        <begin position="338"/>
        <end position="387"/>
    </location>
</feature>
<evidence type="ECO:0000256" key="2">
    <source>
        <dbReference type="ARBA" id="ARBA00004629"/>
    </source>
</evidence>
<dbReference type="InterPro" id="IPR015661">
    <property type="entry name" value="Bub1/Mad3"/>
</dbReference>
<dbReference type="PANTHER" id="PTHR14030:SF19">
    <property type="entry name" value="MITOTIC SPINDLE CHECKPOINT PROTEIN BUBR1"/>
    <property type="match status" value="1"/>
</dbReference>
<dbReference type="AlphaFoldDB" id="A0AAV5IGG3"/>
<dbReference type="FunFam" id="1.25.40.430:FF:000004">
    <property type="entry name" value="Mitotic spindle checkpoint protein BUBR1"/>
    <property type="match status" value="1"/>
</dbReference>
<dbReference type="GO" id="GO:0005634">
    <property type="term" value="C:nucleus"/>
    <property type="evidence" value="ECO:0007669"/>
    <property type="project" value="UniProtKB-SubCell"/>
</dbReference>
<dbReference type="EMBL" id="BPVZ01000012">
    <property type="protein sequence ID" value="GKU98210.1"/>
    <property type="molecule type" value="Genomic_DNA"/>
</dbReference>
<dbReference type="SMART" id="SM00777">
    <property type="entry name" value="Mad3_BUB1_I"/>
    <property type="match status" value="1"/>
</dbReference>
<evidence type="ECO:0000256" key="7">
    <source>
        <dbReference type="ARBA" id="ARBA00023328"/>
    </source>
</evidence>
<keyword evidence="5" id="KW-0539">Nucleus</keyword>
<organism evidence="10 11">
    <name type="scientific">Rubroshorea leprosula</name>
    <dbReference type="NCBI Taxonomy" id="152421"/>
    <lineage>
        <taxon>Eukaryota</taxon>
        <taxon>Viridiplantae</taxon>
        <taxon>Streptophyta</taxon>
        <taxon>Embryophyta</taxon>
        <taxon>Tracheophyta</taxon>
        <taxon>Spermatophyta</taxon>
        <taxon>Magnoliopsida</taxon>
        <taxon>eudicotyledons</taxon>
        <taxon>Gunneridae</taxon>
        <taxon>Pentapetalae</taxon>
        <taxon>rosids</taxon>
        <taxon>malvids</taxon>
        <taxon>Malvales</taxon>
        <taxon>Dipterocarpaceae</taxon>
        <taxon>Rubroshorea</taxon>
    </lineage>
</organism>
<dbReference type="GO" id="GO:0051754">
    <property type="term" value="P:meiotic sister chromatid cohesion, centromeric"/>
    <property type="evidence" value="ECO:0007669"/>
    <property type="project" value="TreeGrafter"/>
</dbReference>
<dbReference type="Gene3D" id="1.25.40.430">
    <property type="match status" value="1"/>
</dbReference>
<keyword evidence="7" id="KW-0137">Centromere</keyword>
<feature type="domain" description="BUB1 N-terminal" evidence="9">
    <location>
        <begin position="68"/>
        <end position="228"/>
    </location>
</feature>
<comment type="caution">
    <text evidence="10">The sequence shown here is derived from an EMBL/GenBank/DDBJ whole genome shotgun (WGS) entry which is preliminary data.</text>
</comment>
<name>A0AAV5IGG3_9ROSI</name>
<evidence type="ECO:0000313" key="11">
    <source>
        <dbReference type="Proteomes" id="UP001054252"/>
    </source>
</evidence>
<protein>
    <recommendedName>
        <fullName evidence="9">BUB1 N-terminal domain-containing protein</fullName>
    </recommendedName>
</protein>
<comment type="subcellular location">
    <subcellularLocation>
        <location evidence="2">Chromosome</location>
        <location evidence="2">Centromere</location>
        <location evidence="2">Kinetochore</location>
    </subcellularLocation>
    <subcellularLocation>
        <location evidence="1">Nucleus</location>
    </subcellularLocation>
</comment>
<accession>A0AAV5IGG3</accession>
<evidence type="ECO:0000256" key="5">
    <source>
        <dbReference type="ARBA" id="ARBA00023242"/>
    </source>
</evidence>
<reference evidence="10 11" key="1">
    <citation type="journal article" date="2021" name="Commun. Biol.">
        <title>The genome of Shorea leprosula (Dipterocarpaceae) highlights the ecological relevance of drought in aseasonal tropical rainforests.</title>
        <authorList>
            <person name="Ng K.K.S."/>
            <person name="Kobayashi M.J."/>
            <person name="Fawcett J.A."/>
            <person name="Hatakeyama M."/>
            <person name="Paape T."/>
            <person name="Ng C.H."/>
            <person name="Ang C.C."/>
            <person name="Tnah L.H."/>
            <person name="Lee C.T."/>
            <person name="Nishiyama T."/>
            <person name="Sese J."/>
            <person name="O'Brien M.J."/>
            <person name="Copetti D."/>
            <person name="Mohd Noor M.I."/>
            <person name="Ong R.C."/>
            <person name="Putra M."/>
            <person name="Sireger I.Z."/>
            <person name="Indrioko S."/>
            <person name="Kosugi Y."/>
            <person name="Izuno A."/>
            <person name="Isagi Y."/>
            <person name="Lee S.L."/>
            <person name="Shimizu K.K."/>
        </authorList>
    </citation>
    <scope>NUCLEOTIDE SEQUENCE [LARGE SCALE GENOMIC DNA]</scope>
    <source>
        <strain evidence="10">214</strain>
    </source>
</reference>
<evidence type="ECO:0000256" key="8">
    <source>
        <dbReference type="SAM" id="MobiDB-lite"/>
    </source>
</evidence>
<dbReference type="GO" id="GO:0000776">
    <property type="term" value="C:kinetochore"/>
    <property type="evidence" value="ECO:0007669"/>
    <property type="project" value="UniProtKB-KW"/>
</dbReference>
<sequence length="387" mass="44400">MEDVEVQVLDPETEFLASKRETGNEWELFKENVRPLKRGRNVSVLNDALKAHTQNQLKKSLLEERRRLIEAIDEYQGDDPLHPWIQCVKWIQEAFPSAGDSSGLVLIYEQCVRTFWHSDRYKDDFRYLKVWLEYADNCIDAQIIYTFLDANDIGKTHAAYYIAYALHLESKSKMKAANEILNLGISRSAQPIEKLRDAYKKFLLRSMKMQNANNNEDSMENNNASVRSFGTVLAGEENRRQTTENSNLAKKLLKPEQVQRAPLSVYNDRNVDTIGQNSKLKTNFNPWQTLGTRAERNKENNSIPAKWTSYKVPQRPGPRAGGSTTQGACIQVFVDEECSESKTGTETESGRTSSLQLREMDGKNIKKETELLRENPLRNFPSKSLPR</sequence>
<evidence type="ECO:0000256" key="4">
    <source>
        <dbReference type="ARBA" id="ARBA00022838"/>
    </source>
</evidence>
<dbReference type="GO" id="GO:0004672">
    <property type="term" value="F:protein kinase activity"/>
    <property type="evidence" value="ECO:0007669"/>
    <property type="project" value="TreeGrafter"/>
</dbReference>
<feature type="compositionally biased region" description="Basic and acidic residues" evidence="8">
    <location>
        <begin position="339"/>
        <end position="349"/>
    </location>
</feature>
<proteinExistence type="predicted"/>
<dbReference type="PROSITE" id="PS51489">
    <property type="entry name" value="BUB1_N"/>
    <property type="match status" value="1"/>
</dbReference>
<keyword evidence="3" id="KW-0158">Chromosome</keyword>
<gene>
    <name evidence="10" type="ORF">SLEP1_g11242</name>
</gene>
<evidence type="ECO:0000256" key="3">
    <source>
        <dbReference type="ARBA" id="ARBA00022454"/>
    </source>
</evidence>
<keyword evidence="11" id="KW-1185">Reference proteome</keyword>
<dbReference type="GO" id="GO:0007094">
    <property type="term" value="P:mitotic spindle assembly checkpoint signaling"/>
    <property type="evidence" value="ECO:0007669"/>
    <property type="project" value="InterPro"/>
</dbReference>
<evidence type="ECO:0000259" key="9">
    <source>
        <dbReference type="PROSITE" id="PS51489"/>
    </source>
</evidence>
<evidence type="ECO:0000256" key="6">
    <source>
        <dbReference type="ARBA" id="ARBA00023306"/>
    </source>
</evidence>
<feature type="compositionally biased region" description="Basic and acidic residues" evidence="8">
    <location>
        <begin position="358"/>
        <end position="376"/>
    </location>
</feature>
<dbReference type="Proteomes" id="UP001054252">
    <property type="component" value="Unassembled WGS sequence"/>
</dbReference>
<dbReference type="InterPro" id="IPR013212">
    <property type="entry name" value="Mad3/Bub1_I"/>
</dbReference>
<keyword evidence="6" id="KW-0131">Cell cycle</keyword>
<evidence type="ECO:0000256" key="1">
    <source>
        <dbReference type="ARBA" id="ARBA00004123"/>
    </source>
</evidence>
<dbReference type="PANTHER" id="PTHR14030">
    <property type="entry name" value="MITOTIC CHECKPOINT SERINE/THREONINE-PROTEIN KINASE BUB1"/>
    <property type="match status" value="1"/>
</dbReference>